<comment type="caution">
    <text evidence="2">The sequence shown here is derived from an EMBL/GenBank/DDBJ whole genome shotgun (WGS) entry which is preliminary data.</text>
</comment>
<keyword evidence="3" id="KW-1185">Reference proteome</keyword>
<organism evidence="2 3">
    <name type="scientific">Naegleria lovaniensis</name>
    <name type="common">Amoeba</name>
    <dbReference type="NCBI Taxonomy" id="51637"/>
    <lineage>
        <taxon>Eukaryota</taxon>
        <taxon>Discoba</taxon>
        <taxon>Heterolobosea</taxon>
        <taxon>Tetramitia</taxon>
        <taxon>Eutetramitia</taxon>
        <taxon>Vahlkampfiidae</taxon>
        <taxon>Naegleria</taxon>
    </lineage>
</organism>
<protein>
    <submittedName>
        <fullName evidence="2">Uncharacterized protein</fullName>
    </submittedName>
</protein>
<feature type="compositionally biased region" description="Low complexity" evidence="1">
    <location>
        <begin position="362"/>
        <end position="391"/>
    </location>
</feature>
<accession>A0AA88H7C0</accession>
<dbReference type="InterPro" id="IPR011042">
    <property type="entry name" value="6-blade_b-propeller_TolB-like"/>
</dbReference>
<reference evidence="2 3" key="1">
    <citation type="journal article" date="2018" name="BMC Genomics">
        <title>The genome of Naegleria lovaniensis, the basis for a comparative approach to unravel pathogenicity factors of the human pathogenic amoeba N. fowleri.</title>
        <authorList>
            <person name="Liechti N."/>
            <person name="Schurch N."/>
            <person name="Bruggmann R."/>
            <person name="Wittwer M."/>
        </authorList>
    </citation>
    <scope>NUCLEOTIDE SEQUENCE [LARGE SCALE GENOMIC DNA]</scope>
    <source>
        <strain evidence="2 3">ATCC 30569</strain>
    </source>
</reference>
<gene>
    <name evidence="2" type="ORF">C9374_007313</name>
</gene>
<evidence type="ECO:0000313" key="2">
    <source>
        <dbReference type="EMBL" id="KAG2393782.1"/>
    </source>
</evidence>
<proteinExistence type="predicted"/>
<dbReference type="AlphaFoldDB" id="A0AA88H7C0"/>
<sequence>MLSQKRKHQHESTTDTPTCSSINNFPVKFWCSGKLVWGSIHSIMESVVYDDCTTNGNTKNCFLSAQQGVWIVEETISDSNTKAFIIHHSDVNGNELIESCFNHNSRQYNIAAIKRQDWDKDSKQNNNIRHVLKKKKTTNGSLDSNDLLLPNGFLLIDSEKYELFLNGIANSEIEDECLLFSDGEEEHSFGVHLTVKPNKQFFYEKKLWMITNTQNSETATQVIGFVYSISSKKIGFCDLSIITLNKGDTPTTTEDYPSPSILFPSIRGTLKVQNRIISSFNRLQQPRSITYHKDTLYISLTCWHTIFIFNLTTKSLKPFKTKYSPYEVAICDQDSTLVVASPDCVFKIILTEIPVGTIQDTSNYSSSSGSDSSDLSDASDSSDSSSSSSDSNDLDELLGCNYTLYATQVQWETKLPSSTKIGHNACMVTDNTMVFVCAQYMDSIAVFDIMNGQMLMNVITTDNFAIRFPYSMKLDNDGNIILLEYDTIMTISKQGILLSQFKVNDAGSTLAFDSSTNDIILGSLDGEIDRYKRDGTLIDSVLTQPMLQQVLSISMDSINRKMYVLDKHGVIPCSY</sequence>
<dbReference type="RefSeq" id="XP_044555676.1">
    <property type="nucleotide sequence ID" value="XM_044697265.1"/>
</dbReference>
<feature type="region of interest" description="Disordered" evidence="1">
    <location>
        <begin position="362"/>
        <end position="393"/>
    </location>
</feature>
<dbReference type="Proteomes" id="UP000816034">
    <property type="component" value="Unassembled WGS sequence"/>
</dbReference>
<name>A0AA88H7C0_NAELO</name>
<evidence type="ECO:0000313" key="3">
    <source>
        <dbReference type="Proteomes" id="UP000816034"/>
    </source>
</evidence>
<dbReference type="SUPFAM" id="SSF101898">
    <property type="entry name" value="NHL repeat"/>
    <property type="match status" value="1"/>
</dbReference>
<dbReference type="Gene3D" id="2.120.10.30">
    <property type="entry name" value="TolB, C-terminal domain"/>
    <property type="match status" value="1"/>
</dbReference>
<dbReference type="GeneID" id="68099767"/>
<dbReference type="EMBL" id="PYSW02000002">
    <property type="protein sequence ID" value="KAG2393782.1"/>
    <property type="molecule type" value="Genomic_DNA"/>
</dbReference>
<evidence type="ECO:0000256" key="1">
    <source>
        <dbReference type="SAM" id="MobiDB-lite"/>
    </source>
</evidence>